<dbReference type="RefSeq" id="WP_091230092.1">
    <property type="nucleotide sequence ID" value="NZ_FMKA01000002.1"/>
</dbReference>
<dbReference type="EMBL" id="FMKA01000002">
    <property type="protein sequence ID" value="SCP95613.1"/>
    <property type="molecule type" value="Genomic_DNA"/>
</dbReference>
<evidence type="ECO:0000313" key="1">
    <source>
        <dbReference type="EMBL" id="SCP95613.1"/>
    </source>
</evidence>
<gene>
    <name evidence="1" type="ORF">SAMN05421730_100263</name>
</gene>
<sequence length="71" mass="8166">MGRLEDAKKVGLREKETERLIAVYPYEAGGTDAEIEKAVSDWYYEQYCSAEEELRNAYVDALTEEELNANK</sequence>
<proteinExistence type="predicted"/>
<dbReference type="STRING" id="1619234.SAMN05421730_100263"/>
<organism evidence="1 2">
    <name type="scientific">Anaerobium acetethylicum</name>
    <dbReference type="NCBI Taxonomy" id="1619234"/>
    <lineage>
        <taxon>Bacteria</taxon>
        <taxon>Bacillati</taxon>
        <taxon>Bacillota</taxon>
        <taxon>Clostridia</taxon>
        <taxon>Lachnospirales</taxon>
        <taxon>Lachnospiraceae</taxon>
        <taxon>Anaerobium</taxon>
    </lineage>
</organism>
<keyword evidence="2" id="KW-1185">Reference proteome</keyword>
<protein>
    <submittedName>
        <fullName evidence="1">Uncharacterized protein</fullName>
    </submittedName>
</protein>
<dbReference type="AlphaFoldDB" id="A0A1D3TQ39"/>
<name>A0A1D3TQ39_9FIRM</name>
<dbReference type="Proteomes" id="UP000199315">
    <property type="component" value="Unassembled WGS sequence"/>
</dbReference>
<accession>A0A1D3TQ39</accession>
<evidence type="ECO:0000313" key="2">
    <source>
        <dbReference type="Proteomes" id="UP000199315"/>
    </source>
</evidence>
<reference evidence="1 2" key="1">
    <citation type="submission" date="2016-09" db="EMBL/GenBank/DDBJ databases">
        <authorList>
            <person name="Capua I."/>
            <person name="De Benedictis P."/>
            <person name="Joannis T."/>
            <person name="Lombin L.H."/>
            <person name="Cattoli G."/>
        </authorList>
    </citation>
    <scope>NUCLEOTIDE SEQUENCE [LARGE SCALE GENOMIC DNA]</scope>
    <source>
        <strain evidence="1 2">GluBS11</strain>
    </source>
</reference>
<dbReference type="OrthoDB" id="1799049at2"/>